<evidence type="ECO:0000313" key="2">
    <source>
        <dbReference type="EMBL" id="BAT93363.1"/>
    </source>
</evidence>
<dbReference type="EMBL" id="AP015040">
    <property type="protein sequence ID" value="BAT93363.1"/>
    <property type="molecule type" value="Genomic_DNA"/>
</dbReference>
<evidence type="ECO:0000256" key="1">
    <source>
        <dbReference type="SAM" id="Phobius"/>
    </source>
</evidence>
<name>A0A0S3SKI9_PHAAN</name>
<keyword evidence="1" id="KW-0472">Membrane</keyword>
<keyword evidence="1" id="KW-1133">Transmembrane helix</keyword>
<feature type="non-terminal residue" evidence="2">
    <location>
        <position position="136"/>
    </location>
</feature>
<organism evidence="2 3">
    <name type="scientific">Vigna angularis var. angularis</name>
    <dbReference type="NCBI Taxonomy" id="157739"/>
    <lineage>
        <taxon>Eukaryota</taxon>
        <taxon>Viridiplantae</taxon>
        <taxon>Streptophyta</taxon>
        <taxon>Embryophyta</taxon>
        <taxon>Tracheophyta</taxon>
        <taxon>Spermatophyta</taxon>
        <taxon>Magnoliopsida</taxon>
        <taxon>eudicotyledons</taxon>
        <taxon>Gunneridae</taxon>
        <taxon>Pentapetalae</taxon>
        <taxon>rosids</taxon>
        <taxon>fabids</taxon>
        <taxon>Fabales</taxon>
        <taxon>Fabaceae</taxon>
        <taxon>Papilionoideae</taxon>
        <taxon>50 kb inversion clade</taxon>
        <taxon>NPAAA clade</taxon>
        <taxon>indigoferoid/millettioid clade</taxon>
        <taxon>Phaseoleae</taxon>
        <taxon>Vigna</taxon>
    </lineage>
</organism>
<proteinExistence type="predicted"/>
<accession>A0A0S3SKI9</accession>
<keyword evidence="3" id="KW-1185">Reference proteome</keyword>
<feature type="transmembrane region" description="Helical" evidence="1">
    <location>
        <begin position="6"/>
        <end position="32"/>
    </location>
</feature>
<protein>
    <submittedName>
        <fullName evidence="2">Uncharacterized protein</fullName>
    </submittedName>
</protein>
<dbReference type="AlphaFoldDB" id="A0A0S3SKI9"/>
<dbReference type="Proteomes" id="UP000291084">
    <property type="component" value="Chromosome 7"/>
</dbReference>
<sequence>MLTGTFFFSFSSVSIFKSFTLFFVSTSLFILLQNCGGHGRSNVCFFSRTPETPKTMNNLIAAARVKQRQVAQAQFQPLSTYYTQGGTPRPSTIQPFLSASSNIDQADWQGVLQHQTLASPSTNGYQSISQNEIDDI</sequence>
<evidence type="ECO:0000313" key="3">
    <source>
        <dbReference type="Proteomes" id="UP000291084"/>
    </source>
</evidence>
<gene>
    <name evidence="2" type="primary">Vigan.07G231000</name>
    <name evidence="2" type="ORF">VIGAN_07231000</name>
</gene>
<keyword evidence="1" id="KW-0812">Transmembrane</keyword>
<reference evidence="2 3" key="1">
    <citation type="journal article" date="2015" name="Sci. Rep.">
        <title>The power of single molecule real-time sequencing technology in the de novo assembly of a eukaryotic genome.</title>
        <authorList>
            <person name="Sakai H."/>
            <person name="Naito K."/>
            <person name="Ogiso-Tanaka E."/>
            <person name="Takahashi Y."/>
            <person name="Iseki K."/>
            <person name="Muto C."/>
            <person name="Satou K."/>
            <person name="Teruya K."/>
            <person name="Shiroma A."/>
            <person name="Shimoji M."/>
            <person name="Hirano T."/>
            <person name="Itoh T."/>
            <person name="Kaga A."/>
            <person name="Tomooka N."/>
        </authorList>
    </citation>
    <scope>NUCLEOTIDE SEQUENCE [LARGE SCALE GENOMIC DNA]</scope>
    <source>
        <strain evidence="3">cv. Shumari</strain>
    </source>
</reference>